<sequence length="536" mass="59335">MANSMDHMMEKITSMERQLHELAKEVADLPGKIHMRLECHNQSRKENLVQLTIQEFTQAIIQACSQSKISLNGIHDCGENQRPVHGGKNDCNGNAVKQSTCTTCSGEISTPDNLLRLKRQDKPSQPMDPTRSLDLTKSPSNEVPMVQATNTNAILHGSSSISHDNEETHKATPENATCAKSVNINCDLANDTPKADHGCLLMIESEIDDILRQTSDPSVDVSVTFESAESEDDMCVRQDTPRQIQGANKGNLDVSVMAKSLLSSLNEAQIGTSPNSLAKLRRTRPRSVQSMSSPVEQATEDERNSQERSPSPVHRNPKRQLQTTQIHEGESNDVFDLFDDKTLLPRAKVPKSVSSAAFPSSGAMMTSTAISNAFSSTTAHTAHAASANRKFLWNDGTLHGTPEDWRCPPGTCKSMWCSWFRGDAINQIEPFRHLKPTDIKLKNSRHLLARGRYVMEELTEIAISNSLAATLDDIAVMSPVNFMAVFDKAFDILLGKSPDGHLTRPGFEMIRVEQAVYYMYGSVYEIMTKEIQPKQN</sequence>
<dbReference type="AlphaFoldDB" id="A0A6G0X010"/>
<proteinExistence type="predicted"/>
<name>A0A6G0X010_9STRA</name>
<evidence type="ECO:0000313" key="3">
    <source>
        <dbReference type="Proteomes" id="UP000481153"/>
    </source>
</evidence>
<feature type="region of interest" description="Disordered" evidence="1">
    <location>
        <begin position="117"/>
        <end position="138"/>
    </location>
</feature>
<keyword evidence="3" id="KW-1185">Reference proteome</keyword>
<dbReference type="EMBL" id="VJMJ01000126">
    <property type="protein sequence ID" value="KAF0733110.1"/>
    <property type="molecule type" value="Genomic_DNA"/>
</dbReference>
<evidence type="ECO:0000313" key="2">
    <source>
        <dbReference type="EMBL" id="KAF0733110.1"/>
    </source>
</evidence>
<evidence type="ECO:0000256" key="1">
    <source>
        <dbReference type="SAM" id="MobiDB-lite"/>
    </source>
</evidence>
<comment type="caution">
    <text evidence="2">The sequence shown here is derived from an EMBL/GenBank/DDBJ whole genome shotgun (WGS) entry which is preliminary data.</text>
</comment>
<feature type="region of interest" description="Disordered" evidence="1">
    <location>
        <begin position="273"/>
        <end position="332"/>
    </location>
</feature>
<organism evidence="2 3">
    <name type="scientific">Aphanomyces euteiches</name>
    <dbReference type="NCBI Taxonomy" id="100861"/>
    <lineage>
        <taxon>Eukaryota</taxon>
        <taxon>Sar</taxon>
        <taxon>Stramenopiles</taxon>
        <taxon>Oomycota</taxon>
        <taxon>Saprolegniomycetes</taxon>
        <taxon>Saprolegniales</taxon>
        <taxon>Verrucalvaceae</taxon>
        <taxon>Aphanomyces</taxon>
    </lineage>
</organism>
<accession>A0A6G0X010</accession>
<dbReference type="Proteomes" id="UP000481153">
    <property type="component" value="Unassembled WGS sequence"/>
</dbReference>
<protein>
    <submittedName>
        <fullName evidence="2">Uncharacterized protein</fullName>
    </submittedName>
</protein>
<gene>
    <name evidence="2" type="ORF">Ae201684_009932</name>
</gene>
<reference evidence="2 3" key="1">
    <citation type="submission" date="2019-07" db="EMBL/GenBank/DDBJ databases">
        <title>Genomics analysis of Aphanomyces spp. identifies a new class of oomycete effector associated with host adaptation.</title>
        <authorList>
            <person name="Gaulin E."/>
        </authorList>
    </citation>
    <scope>NUCLEOTIDE SEQUENCE [LARGE SCALE GENOMIC DNA]</scope>
    <source>
        <strain evidence="2 3">ATCC 201684</strain>
    </source>
</reference>
<feature type="compositionally biased region" description="Polar residues" evidence="1">
    <location>
        <begin position="286"/>
        <end position="296"/>
    </location>
</feature>
<dbReference type="VEuPathDB" id="FungiDB:AeMF1_011243"/>